<feature type="transmembrane region" description="Helical" evidence="1">
    <location>
        <begin position="32"/>
        <end position="52"/>
    </location>
</feature>
<dbReference type="Proteomes" id="UP000218899">
    <property type="component" value="Chromosome"/>
</dbReference>
<feature type="transmembrane region" description="Helical" evidence="1">
    <location>
        <begin position="237"/>
        <end position="257"/>
    </location>
</feature>
<dbReference type="RefSeq" id="WP_169924051.1">
    <property type="nucleotide sequence ID" value="NZ_AP014936.1"/>
</dbReference>
<keyword evidence="1" id="KW-1133">Transmembrane helix</keyword>
<feature type="transmembrane region" description="Helical" evidence="1">
    <location>
        <begin position="345"/>
        <end position="365"/>
    </location>
</feature>
<protein>
    <recommendedName>
        <fullName evidence="4">Glycosyltransferase RgtA/B/C/D-like domain-containing protein</fullName>
    </recommendedName>
</protein>
<keyword evidence="1" id="KW-0812">Transmembrane</keyword>
<evidence type="ECO:0008006" key="4">
    <source>
        <dbReference type="Google" id="ProtNLM"/>
    </source>
</evidence>
<keyword evidence="1" id="KW-0472">Membrane</keyword>
<reference evidence="2 3" key="1">
    <citation type="submission" date="2015-08" db="EMBL/GenBank/DDBJ databases">
        <title>Complete genome sequence of Sulfurifustis variabilis.</title>
        <authorList>
            <person name="Miura A."/>
            <person name="Kojima H."/>
            <person name="Fukui M."/>
        </authorList>
    </citation>
    <scope>NUCLEOTIDE SEQUENCE [LARGE SCALE GENOMIC DNA]</scope>
    <source>
        <strain evidence="3">skN76</strain>
    </source>
</reference>
<keyword evidence="3" id="KW-1185">Reference proteome</keyword>
<dbReference type="KEGG" id="sva:SVA_2047"/>
<name>A0A1B4V4Y4_9GAMM</name>
<evidence type="ECO:0000256" key="1">
    <source>
        <dbReference type="SAM" id="Phobius"/>
    </source>
</evidence>
<evidence type="ECO:0000313" key="3">
    <source>
        <dbReference type="Proteomes" id="UP000218899"/>
    </source>
</evidence>
<sequence>MSTGLTSELLLAATAVGALGFFLIARQVSTAVAIPIAIVKVGIPLVYFAWFFDGSWTFFDDLSYQAHGEELRRDYSPLSALVEDGGRAKLTELAQGRHVLYAWWNLLSQSLLGEHYYSPVFLNVLLTFVIGAVLFRIFGELGFPEGYRRGAVVFFLLHWDLLVWSSLVNLKEVLVMALIVPTVYFLLIIRNRVRLLPVLGAAAGLFVLTWVRYYVPFFLVGAFVVWMLLEAQFRRKYLYAALAGAAFLLLPLDWSALQYIQPAAVMSGIFRAPLTPQPWSIEDEYSFLLIPSVLHWLLFVPMVIGAIALWARAAGARFNLLVLTLMLLFYAIVPELQGPRHRVQLTFIIAWIQFHFFWEMTALALRNHSSLRSAAR</sequence>
<proteinExistence type="predicted"/>
<feature type="transmembrane region" description="Helical" evidence="1">
    <location>
        <begin position="287"/>
        <end position="310"/>
    </location>
</feature>
<evidence type="ECO:0000313" key="2">
    <source>
        <dbReference type="EMBL" id="BAU48599.1"/>
    </source>
</evidence>
<accession>A0A1B4V4Y4</accession>
<dbReference type="AlphaFoldDB" id="A0A1B4V4Y4"/>
<feature type="transmembrane region" description="Helical" evidence="1">
    <location>
        <begin position="6"/>
        <end position="25"/>
    </location>
</feature>
<gene>
    <name evidence="2" type="ORF">SVA_2047</name>
</gene>
<feature type="transmembrane region" description="Helical" evidence="1">
    <location>
        <begin position="173"/>
        <end position="189"/>
    </location>
</feature>
<feature type="transmembrane region" description="Helical" evidence="1">
    <location>
        <begin position="116"/>
        <end position="138"/>
    </location>
</feature>
<dbReference type="EMBL" id="AP014936">
    <property type="protein sequence ID" value="BAU48599.1"/>
    <property type="molecule type" value="Genomic_DNA"/>
</dbReference>
<organism evidence="2 3">
    <name type="scientific">Sulfurifustis variabilis</name>
    <dbReference type="NCBI Taxonomy" id="1675686"/>
    <lineage>
        <taxon>Bacteria</taxon>
        <taxon>Pseudomonadati</taxon>
        <taxon>Pseudomonadota</taxon>
        <taxon>Gammaproteobacteria</taxon>
        <taxon>Acidiferrobacterales</taxon>
        <taxon>Acidiferrobacteraceae</taxon>
        <taxon>Sulfurifustis</taxon>
    </lineage>
</organism>
<feature type="transmembrane region" description="Helical" evidence="1">
    <location>
        <begin position="316"/>
        <end position="333"/>
    </location>
</feature>
<feature type="transmembrane region" description="Helical" evidence="1">
    <location>
        <begin position="201"/>
        <end position="225"/>
    </location>
</feature>